<gene>
    <name evidence="2" type="ORF">IE077_004317</name>
</gene>
<evidence type="ECO:0000256" key="1">
    <source>
        <dbReference type="SAM" id="MobiDB-lite"/>
    </source>
</evidence>
<reference evidence="2 3" key="1">
    <citation type="journal article" date="2020" name="bioRxiv">
        <title>Metabolic contributions of an alphaproteobacterial endosymbiont in the apicomplexan Cardiosporidium cionae.</title>
        <authorList>
            <person name="Hunter E.S."/>
            <person name="Paight C.J."/>
            <person name="Lane C.E."/>
        </authorList>
    </citation>
    <scope>NUCLEOTIDE SEQUENCE [LARGE SCALE GENOMIC DNA]</scope>
    <source>
        <strain evidence="2">ESH_2018</strain>
    </source>
</reference>
<accession>A0ABQ7JC78</accession>
<comment type="caution">
    <text evidence="2">The sequence shown here is derived from an EMBL/GenBank/DDBJ whole genome shotgun (WGS) entry which is preliminary data.</text>
</comment>
<evidence type="ECO:0000313" key="3">
    <source>
        <dbReference type="Proteomes" id="UP000823046"/>
    </source>
</evidence>
<protein>
    <submittedName>
        <fullName evidence="2">GAP45</fullName>
    </submittedName>
</protein>
<evidence type="ECO:0000313" key="2">
    <source>
        <dbReference type="EMBL" id="KAF8821576.1"/>
    </source>
</evidence>
<proteinExistence type="predicted"/>
<sequence length="190" mass="20579">MGCRQTKTKAPQRDEAKELEEKEKAEKAAQAKQEAKEAAAHEVEQPKFENQAESEEQPEEQAIVTEEKETVEDISPQQPVEELPVTEVYEPPAQQAPSYDGDASLGTMSAASPIVEQAARPDATAKITVASHGGVAMYSGRSVTPCDMTAVDQIAKYVSSQCGCDLGEVHDENNCQICRNMDLSDAPLLN</sequence>
<feature type="compositionally biased region" description="Basic and acidic residues" evidence="1">
    <location>
        <begin position="11"/>
        <end position="47"/>
    </location>
</feature>
<name>A0ABQ7JC78_9APIC</name>
<feature type="region of interest" description="Disordered" evidence="1">
    <location>
        <begin position="1"/>
        <end position="85"/>
    </location>
</feature>
<dbReference type="Proteomes" id="UP000823046">
    <property type="component" value="Unassembled WGS sequence"/>
</dbReference>
<keyword evidence="3" id="KW-1185">Reference proteome</keyword>
<dbReference type="EMBL" id="JADAQX010000162">
    <property type="protein sequence ID" value="KAF8821576.1"/>
    <property type="molecule type" value="Genomic_DNA"/>
</dbReference>
<organism evidence="2 3">
    <name type="scientific">Cardiosporidium cionae</name>
    <dbReference type="NCBI Taxonomy" id="476202"/>
    <lineage>
        <taxon>Eukaryota</taxon>
        <taxon>Sar</taxon>
        <taxon>Alveolata</taxon>
        <taxon>Apicomplexa</taxon>
        <taxon>Aconoidasida</taxon>
        <taxon>Nephromycida</taxon>
        <taxon>Cardiosporidium</taxon>
    </lineage>
</organism>